<dbReference type="PANTHER" id="PTHR34378">
    <property type="entry name" value="GLUTAMATE--CYSTEINE LIGASE, CHLOROPLASTIC"/>
    <property type="match status" value="1"/>
</dbReference>
<dbReference type="InterPro" id="IPR006336">
    <property type="entry name" value="GCS2"/>
</dbReference>
<dbReference type="InterPro" id="IPR035434">
    <property type="entry name" value="GCL_bact_plant"/>
</dbReference>
<name>A0A124RYC9_CYNCS</name>
<organism evidence="4 5">
    <name type="scientific">Cynara cardunculus var. scolymus</name>
    <name type="common">Globe artichoke</name>
    <name type="synonym">Cynara scolymus</name>
    <dbReference type="NCBI Taxonomy" id="59895"/>
    <lineage>
        <taxon>Eukaryota</taxon>
        <taxon>Viridiplantae</taxon>
        <taxon>Streptophyta</taxon>
        <taxon>Embryophyta</taxon>
        <taxon>Tracheophyta</taxon>
        <taxon>Spermatophyta</taxon>
        <taxon>Magnoliopsida</taxon>
        <taxon>eudicotyledons</taxon>
        <taxon>Gunneridae</taxon>
        <taxon>Pentapetalae</taxon>
        <taxon>asterids</taxon>
        <taxon>campanulids</taxon>
        <taxon>Asterales</taxon>
        <taxon>Asteraceae</taxon>
        <taxon>Carduoideae</taxon>
        <taxon>Cardueae</taxon>
        <taxon>Carduinae</taxon>
        <taxon>Cynara</taxon>
    </lineage>
</organism>
<dbReference type="EMBL" id="LEKV01006780">
    <property type="protein sequence ID" value="KVH49256.1"/>
    <property type="molecule type" value="Genomic_DNA"/>
</dbReference>
<dbReference type="GO" id="GO:0005524">
    <property type="term" value="F:ATP binding"/>
    <property type="evidence" value="ECO:0007669"/>
    <property type="project" value="UniProtKB-KW"/>
</dbReference>
<keyword evidence="1 4" id="KW-0436">Ligase</keyword>
<gene>
    <name evidence="4" type="ORF">Ccrd_025717</name>
</gene>
<dbReference type="AlphaFoldDB" id="A0A124RYC9"/>
<dbReference type="Gene3D" id="3.30.590.20">
    <property type="match status" value="1"/>
</dbReference>
<dbReference type="PANTHER" id="PTHR34378:SF1">
    <property type="entry name" value="GLUTAMATE--CYSTEINE LIGASE, CHLOROPLASTIC"/>
    <property type="match status" value="1"/>
</dbReference>
<accession>A0A124RYC9</accession>
<keyword evidence="5" id="KW-1185">Reference proteome</keyword>
<dbReference type="GO" id="GO:0006750">
    <property type="term" value="P:glutathione biosynthetic process"/>
    <property type="evidence" value="ECO:0007669"/>
    <property type="project" value="InterPro"/>
</dbReference>
<evidence type="ECO:0000256" key="1">
    <source>
        <dbReference type="ARBA" id="ARBA00022598"/>
    </source>
</evidence>
<dbReference type="Gramene" id="KVH49256">
    <property type="protein sequence ID" value="KVH49256"/>
    <property type="gene ID" value="Ccrd_025717"/>
</dbReference>
<proteinExistence type="predicted"/>
<protein>
    <submittedName>
        <fullName evidence="4">Glutamate--cysteine ligase, GCS2</fullName>
    </submittedName>
</protein>
<feature type="non-terminal residue" evidence="4">
    <location>
        <position position="1"/>
    </location>
</feature>
<evidence type="ECO:0000313" key="4">
    <source>
        <dbReference type="EMBL" id="KVH49256.1"/>
    </source>
</evidence>
<evidence type="ECO:0000256" key="3">
    <source>
        <dbReference type="ARBA" id="ARBA00022840"/>
    </source>
</evidence>
<dbReference type="GO" id="GO:0004357">
    <property type="term" value="F:glutamate-cysteine ligase activity"/>
    <property type="evidence" value="ECO:0007669"/>
    <property type="project" value="InterPro"/>
</dbReference>
<evidence type="ECO:0000256" key="2">
    <source>
        <dbReference type="ARBA" id="ARBA00022741"/>
    </source>
</evidence>
<dbReference type="STRING" id="59895.A0A124RYC9"/>
<keyword evidence="3" id="KW-0067">ATP-binding</keyword>
<sequence>MAIQMLSDEEIRTRRWKSGQIAAKVVAWVKSFNETSSRSKKAAYEDQSSPVLRKSQLYSSGTVHDSRLFIWYCSYTGERKHRGKQSISLEPGGQFELSGAPVETLHQTCSEVNSHLYQ</sequence>
<evidence type="ECO:0000313" key="5">
    <source>
        <dbReference type="Proteomes" id="UP000243975"/>
    </source>
</evidence>
<dbReference type="Pfam" id="PF04107">
    <property type="entry name" value="GCS2"/>
    <property type="match status" value="1"/>
</dbReference>
<dbReference type="Proteomes" id="UP000243975">
    <property type="component" value="Unassembled WGS sequence"/>
</dbReference>
<reference evidence="4 5" key="1">
    <citation type="journal article" date="2016" name="Sci. Rep.">
        <title>The genome sequence of the outbreeding globe artichoke constructed de novo incorporating a phase-aware low-pass sequencing strategy of F1 progeny.</title>
        <authorList>
            <person name="Scaglione D."/>
            <person name="Reyes-Chin-Wo S."/>
            <person name="Acquadro A."/>
            <person name="Froenicke L."/>
            <person name="Portis E."/>
            <person name="Beitel C."/>
            <person name="Tirone M."/>
            <person name="Mauro R."/>
            <person name="Lo Monaco A."/>
            <person name="Mauromicale G."/>
            <person name="Faccioli P."/>
            <person name="Cattivelli L."/>
            <person name="Rieseberg L."/>
            <person name="Michelmore R."/>
            <person name="Lanteri S."/>
        </authorList>
    </citation>
    <scope>NUCLEOTIDE SEQUENCE [LARGE SCALE GENOMIC DNA]</scope>
    <source>
        <strain evidence="4">2C</strain>
    </source>
</reference>
<keyword evidence="2" id="KW-0547">Nucleotide-binding</keyword>
<comment type="caution">
    <text evidence="4">The sequence shown here is derived from an EMBL/GenBank/DDBJ whole genome shotgun (WGS) entry which is preliminary data.</text>
</comment>